<dbReference type="PANTHER" id="PTHR42715">
    <property type="entry name" value="BETA-GLUCOSIDASE"/>
    <property type="match status" value="1"/>
</dbReference>
<keyword evidence="4" id="KW-0326">Glycosidase</keyword>
<dbReference type="PROSITE" id="PS00775">
    <property type="entry name" value="GLYCOSYL_HYDROL_F3"/>
    <property type="match status" value="1"/>
</dbReference>
<dbReference type="InterPro" id="IPR002772">
    <property type="entry name" value="Glyco_hydro_3_C"/>
</dbReference>
<dbReference type="InterPro" id="IPR001764">
    <property type="entry name" value="Glyco_hydro_3_N"/>
</dbReference>
<feature type="domain" description="Fibronectin type III-like" evidence="5">
    <location>
        <begin position="716"/>
        <end position="787"/>
    </location>
</feature>
<dbReference type="InterPro" id="IPR036962">
    <property type="entry name" value="Glyco_hydro_3_N_sf"/>
</dbReference>
<dbReference type="SMART" id="SM01217">
    <property type="entry name" value="Fn3_like"/>
    <property type="match status" value="1"/>
</dbReference>
<evidence type="ECO:0000256" key="4">
    <source>
        <dbReference type="RuleBase" id="RU361161"/>
    </source>
</evidence>
<gene>
    <name evidence="6" type="ORF">FBGL_14205</name>
</gene>
<reference evidence="7" key="1">
    <citation type="submission" date="2016-03" db="EMBL/GenBank/DDBJ databases">
        <title>Draft genome sequence of Paenibacillus glacialis DSM 22343.</title>
        <authorList>
            <person name="Shin S.-K."/>
            <person name="Yi H."/>
        </authorList>
    </citation>
    <scope>NUCLEOTIDE SEQUENCE [LARGE SCALE GENOMIC DNA]</scope>
    <source>
        <strain evidence="7">NBRC 105008</strain>
    </source>
</reference>
<dbReference type="InterPro" id="IPR050288">
    <property type="entry name" value="Cellulose_deg_GH3"/>
</dbReference>
<keyword evidence="3" id="KW-0119">Carbohydrate metabolism</keyword>
<dbReference type="GO" id="GO:0005975">
    <property type="term" value="P:carbohydrate metabolic process"/>
    <property type="evidence" value="ECO:0007669"/>
    <property type="project" value="InterPro"/>
</dbReference>
<dbReference type="PRINTS" id="PR00133">
    <property type="entry name" value="GLHYDRLASE3"/>
</dbReference>
<evidence type="ECO:0000256" key="2">
    <source>
        <dbReference type="ARBA" id="ARBA00022801"/>
    </source>
</evidence>
<evidence type="ECO:0000256" key="1">
    <source>
        <dbReference type="ARBA" id="ARBA00005336"/>
    </source>
</evidence>
<dbReference type="SUPFAM" id="SSF52279">
    <property type="entry name" value="Beta-D-glucan exohydrolase, C-terminal domain"/>
    <property type="match status" value="1"/>
</dbReference>
<evidence type="ECO:0000313" key="6">
    <source>
        <dbReference type="EMBL" id="OCB69206.1"/>
    </source>
</evidence>
<dbReference type="Pfam" id="PF01915">
    <property type="entry name" value="Glyco_hydro_3_C"/>
    <property type="match status" value="1"/>
</dbReference>
<dbReference type="Proteomes" id="UP000093226">
    <property type="component" value="Unassembled WGS sequence"/>
</dbReference>
<dbReference type="OrthoDB" id="9805821at2"/>
<dbReference type="Pfam" id="PF14310">
    <property type="entry name" value="Fn3-like"/>
    <property type="match status" value="1"/>
</dbReference>
<dbReference type="InterPro" id="IPR036881">
    <property type="entry name" value="Glyco_hydro_3_C_sf"/>
</dbReference>
<dbReference type="Gene3D" id="3.20.20.300">
    <property type="entry name" value="Glycoside hydrolase, family 3, N-terminal domain"/>
    <property type="match status" value="1"/>
</dbReference>
<dbReference type="InterPro" id="IPR017853">
    <property type="entry name" value="GH"/>
</dbReference>
<dbReference type="FunFam" id="2.60.40.10:FF:000495">
    <property type="entry name" value="Periplasmic beta-glucosidase"/>
    <property type="match status" value="1"/>
</dbReference>
<accession>A0A1B9DHM6</accession>
<proteinExistence type="inferred from homology"/>
<dbReference type="Pfam" id="PF00933">
    <property type="entry name" value="Glyco_hydro_3"/>
    <property type="match status" value="1"/>
</dbReference>
<evidence type="ECO:0000259" key="5">
    <source>
        <dbReference type="SMART" id="SM01217"/>
    </source>
</evidence>
<evidence type="ECO:0000256" key="3">
    <source>
        <dbReference type="ARBA" id="ARBA00023277"/>
    </source>
</evidence>
<dbReference type="InterPro" id="IPR019800">
    <property type="entry name" value="Glyco_hydro_3_AS"/>
</dbReference>
<sequence>MNFSNIRKVVKVSLVSTLVVSGISWNQKGDNNKIDKNPIITINGFTFTDLNRNGKLDIYEDYRLAVEDRIQDLISKMTDEEKASMLIGIGMPGFDVNTFTFIPGADKGKVPGEAGGTYEIKRLGIPAVIVSDGPAGLRINPTRDNDTNTYYATAFPVGTALASTWNEELINNVGKAMGNEVKEYGVDVLLGPGMNIHRNPLCGRNFEYYSEDPLLSGTIAAAMVNGVQSNGVGTSIKHFAANNQERNRMGINAHISERALREIYLRGFEIAVKTAQPWTVMSSYNLVNGEYTSARKDLLTTVLREEWGFKGLVMSDWFGGYNGFGAISSKDAVSDVVKQLSAGNDLLMPGLPSQQNAILENIKNGKLTNEVIDTNLRRILELVMRSPVMNNYQYSNKPNLKENALVTRQAAAEGTILLKNDNAVLPFVSKSAPLAVFGNTSYDFIAGGTGSGDVNEAYSVSLIDGLTNSGFSIDKDLEDLYKPYVADQKVKEMARREKEGGLLATPKRIIELDLNNETINNKAKTSELALITIGRNAGEGDDRKVADDFNLAQDEINLINSVSEIFHAQGKKVVVVLNIGGVIETASWRDKVDAILLPWQPGQEGGNSVVDVFTGKVTPSGKLTMTFPVNYEDAAATKNWIGTPAENPTSVNYEEGIYVGYRYFNTFNVKPSYEFGYGLSYTTFDYSNLTLSSKTFNDKMIVSVTITNMGKTAGKEVVELFLSAPEKSIDKPREELKAFGKTKLLQPGESQTITLILNAKNLASFVPNKNAWIAEAGKYKVLVGASSLNIKETAEFTLEKEKVVEKTHAAFTLDTPFTDLKH</sequence>
<dbReference type="RefSeq" id="WP_066329580.1">
    <property type="nucleotide sequence ID" value="NZ_BJVF01000007.1"/>
</dbReference>
<dbReference type="EMBL" id="LVEO01000026">
    <property type="protein sequence ID" value="OCB69206.1"/>
    <property type="molecule type" value="Genomic_DNA"/>
</dbReference>
<dbReference type="SUPFAM" id="SSF51445">
    <property type="entry name" value="(Trans)glycosidases"/>
    <property type="match status" value="1"/>
</dbReference>
<keyword evidence="2 4" id="KW-0378">Hydrolase</keyword>
<dbReference type="Gene3D" id="2.60.40.10">
    <property type="entry name" value="Immunoglobulins"/>
    <property type="match status" value="1"/>
</dbReference>
<dbReference type="InterPro" id="IPR013783">
    <property type="entry name" value="Ig-like_fold"/>
</dbReference>
<dbReference type="GO" id="GO:0008422">
    <property type="term" value="F:beta-glucosidase activity"/>
    <property type="evidence" value="ECO:0007669"/>
    <property type="project" value="UniProtKB-ARBA"/>
</dbReference>
<comment type="similarity">
    <text evidence="1 4">Belongs to the glycosyl hydrolase 3 family.</text>
</comment>
<dbReference type="PANTHER" id="PTHR42715:SF10">
    <property type="entry name" value="BETA-GLUCOSIDASE"/>
    <property type="match status" value="1"/>
</dbReference>
<dbReference type="Gene3D" id="3.40.50.1700">
    <property type="entry name" value="Glycoside hydrolase family 3 C-terminal domain"/>
    <property type="match status" value="1"/>
</dbReference>
<protein>
    <submittedName>
        <fullName evidence="6">Glycosyl hydrolase</fullName>
    </submittedName>
</protein>
<organism evidence="6 7">
    <name type="scientific">Flavobacterium glycines</name>
    <dbReference type="NCBI Taxonomy" id="551990"/>
    <lineage>
        <taxon>Bacteria</taxon>
        <taxon>Pseudomonadati</taxon>
        <taxon>Bacteroidota</taxon>
        <taxon>Flavobacteriia</taxon>
        <taxon>Flavobacteriales</taxon>
        <taxon>Flavobacteriaceae</taxon>
        <taxon>Flavobacterium</taxon>
    </lineage>
</organism>
<evidence type="ECO:0000313" key="7">
    <source>
        <dbReference type="Proteomes" id="UP000093226"/>
    </source>
</evidence>
<name>A0A1B9DHM6_9FLAO</name>
<dbReference type="AlphaFoldDB" id="A0A1B9DHM6"/>
<dbReference type="InterPro" id="IPR026891">
    <property type="entry name" value="Fn3-like"/>
</dbReference>
<dbReference type="STRING" id="551990.SAMN05192550_2386"/>
<comment type="caution">
    <text evidence="6">The sequence shown here is derived from an EMBL/GenBank/DDBJ whole genome shotgun (WGS) entry which is preliminary data.</text>
</comment>